<dbReference type="InterPro" id="IPR008928">
    <property type="entry name" value="6-hairpin_glycosidase_sf"/>
</dbReference>
<proteinExistence type="predicted"/>
<dbReference type="RefSeq" id="WP_249284339.1">
    <property type="nucleotide sequence ID" value="NZ_JACRSO010000001.1"/>
</dbReference>
<protein>
    <recommendedName>
        <fullName evidence="4">Cellobiose phosphorylase</fullName>
    </recommendedName>
</protein>
<evidence type="ECO:0008006" key="4">
    <source>
        <dbReference type="Google" id="ProtNLM"/>
    </source>
</evidence>
<gene>
    <name evidence="2" type="ORF">H8699_02510</name>
</gene>
<name>A0A926CYZ6_9FIRM</name>
<organism evidence="2 3">
    <name type="scientific">Luoshenia tenuis</name>
    <dbReference type="NCBI Taxonomy" id="2763654"/>
    <lineage>
        <taxon>Bacteria</taxon>
        <taxon>Bacillati</taxon>
        <taxon>Bacillota</taxon>
        <taxon>Clostridia</taxon>
        <taxon>Christensenellales</taxon>
        <taxon>Christensenellaceae</taxon>
        <taxon>Luoshenia</taxon>
    </lineage>
</organism>
<dbReference type="Proteomes" id="UP000654279">
    <property type="component" value="Unassembled WGS sequence"/>
</dbReference>
<keyword evidence="1" id="KW-0472">Membrane</keyword>
<dbReference type="InterPro" id="IPR012341">
    <property type="entry name" value="6hp_glycosidase-like_sf"/>
</dbReference>
<dbReference type="EMBL" id="JACRSO010000001">
    <property type="protein sequence ID" value="MBC8528312.1"/>
    <property type="molecule type" value="Genomic_DNA"/>
</dbReference>
<feature type="transmembrane region" description="Helical" evidence="1">
    <location>
        <begin position="12"/>
        <end position="33"/>
    </location>
</feature>
<accession>A0A926CYZ6</accession>
<keyword evidence="1" id="KW-0812">Transmembrane</keyword>
<evidence type="ECO:0000313" key="2">
    <source>
        <dbReference type="EMBL" id="MBC8528312.1"/>
    </source>
</evidence>
<comment type="caution">
    <text evidence="2">The sequence shown here is derived from an EMBL/GenBank/DDBJ whole genome shotgun (WGS) entry which is preliminary data.</text>
</comment>
<dbReference type="SUPFAM" id="SSF48208">
    <property type="entry name" value="Six-hairpin glycosidases"/>
    <property type="match status" value="1"/>
</dbReference>
<evidence type="ECO:0000256" key="1">
    <source>
        <dbReference type="SAM" id="Phobius"/>
    </source>
</evidence>
<dbReference type="Gene3D" id="1.50.10.10">
    <property type="match status" value="1"/>
</dbReference>
<sequence>MNRYRKRRSRILTGVVAAVLLVLMIAAAVYFHLAGARKAELYAKQQYYSALVHSEAAWLCEIQLENGALPFRGQTDGTASITPYFSDIAAWGLLKAGEYDAVKAYMQWHFAHLNTAQEDKNGIAGTIYNYEVEVTGGVVTREQTDQSYDSVDSYAATFLKLVCDYVQSTGDQDFLMQHAQEFLAVLEAMESTIDRDGLAVTKPSYPVKYLMDNAEVYAALKSTAALLQKYPLEGSPQILERINGRVAAMEGSLENLLWNQQENRYEIGLDDKGEPLRFQGWHEFYPDATAQVFPILFGVLQPEDERAQALYQQFCAAYAWEDMAHYETDNASFYWGLSAYAGALMQDGPRVHNYMAYYNSNILPRRDYPLYCADAGWVILACDQMADYYQEQMQKIDPLGIVPVH</sequence>
<dbReference type="GO" id="GO:0005975">
    <property type="term" value="P:carbohydrate metabolic process"/>
    <property type="evidence" value="ECO:0007669"/>
    <property type="project" value="InterPro"/>
</dbReference>
<evidence type="ECO:0000313" key="3">
    <source>
        <dbReference type="Proteomes" id="UP000654279"/>
    </source>
</evidence>
<keyword evidence="1" id="KW-1133">Transmembrane helix</keyword>
<keyword evidence="3" id="KW-1185">Reference proteome</keyword>
<dbReference type="AlphaFoldDB" id="A0A926CYZ6"/>
<reference evidence="2" key="1">
    <citation type="submission" date="2020-08" db="EMBL/GenBank/DDBJ databases">
        <title>Genome public.</title>
        <authorList>
            <person name="Liu C."/>
            <person name="Sun Q."/>
        </authorList>
    </citation>
    <scope>NUCLEOTIDE SEQUENCE</scope>
    <source>
        <strain evidence="2">NSJ-44</strain>
    </source>
</reference>